<comment type="pathway">
    <text evidence="9">Carbohydrate metabolism; D-ribose degradation; D-ribose 5-phosphate from beta-D-ribopyranose: step 2/2.</text>
</comment>
<keyword evidence="9" id="KW-0963">Cytoplasm</keyword>
<evidence type="ECO:0000256" key="1">
    <source>
        <dbReference type="ARBA" id="ARBA00022679"/>
    </source>
</evidence>
<feature type="binding site" evidence="9">
    <location>
        <begin position="212"/>
        <end position="217"/>
    </location>
    <ligand>
        <name>ATP</name>
        <dbReference type="ChEBI" id="CHEBI:30616"/>
    </ligand>
</feature>
<feature type="binding site" evidence="9">
    <location>
        <position position="277"/>
    </location>
    <ligand>
        <name>K(+)</name>
        <dbReference type="ChEBI" id="CHEBI:29103"/>
    </ligand>
</feature>
<feature type="binding site" evidence="9">
    <location>
        <position position="279"/>
    </location>
    <ligand>
        <name>K(+)</name>
        <dbReference type="ChEBI" id="CHEBI:29103"/>
    </ligand>
</feature>
<comment type="subcellular location">
    <subcellularLocation>
        <location evidence="9">Cytoplasm</location>
    </subcellularLocation>
</comment>
<dbReference type="RefSeq" id="WP_143554361.1">
    <property type="nucleotide sequence ID" value="NZ_VJWA01000001.1"/>
</dbReference>
<dbReference type="PANTHER" id="PTHR10584:SF166">
    <property type="entry name" value="RIBOKINASE"/>
    <property type="match status" value="1"/>
</dbReference>
<keyword evidence="6 9" id="KW-0460">Magnesium</keyword>
<dbReference type="GO" id="GO:0004747">
    <property type="term" value="F:ribokinase activity"/>
    <property type="evidence" value="ECO:0007669"/>
    <property type="project" value="UniProtKB-UniRule"/>
</dbReference>
<evidence type="ECO:0000256" key="3">
    <source>
        <dbReference type="ARBA" id="ARBA00022741"/>
    </source>
</evidence>
<evidence type="ECO:0000256" key="7">
    <source>
        <dbReference type="ARBA" id="ARBA00022958"/>
    </source>
</evidence>
<evidence type="ECO:0000256" key="4">
    <source>
        <dbReference type="ARBA" id="ARBA00022777"/>
    </source>
</evidence>
<accession>A0A552UF05</accession>
<feature type="binding site" evidence="9">
    <location>
        <begin position="15"/>
        <end position="17"/>
    </location>
    <ligand>
        <name>substrate</name>
    </ligand>
</feature>
<comment type="function">
    <text evidence="9">Catalyzes the phosphorylation of ribose at O-5 in a reaction requiring ATP and magnesium. The resulting D-ribose-5-phosphate can then be used either for sythesis of nucleotides, histidine, and tryptophan, or as a component of the pentose phosphate pathway.</text>
</comment>
<evidence type="ECO:0000256" key="9">
    <source>
        <dbReference type="HAMAP-Rule" id="MF_01987"/>
    </source>
</evidence>
<sequence>MGEPGGRVLVAGSANADFVVHAAHIPAPGETVLGGDLAIVPGGKGANQAVAAARAGGASTAMLVALGDDAAAGILEASLTGAGVALHIVRSARATGAALITVSDAAENAITVAPGANADLAPGHLPTLSGVDWLMLQLETPIETVTAYARAARRAGVKVMLNVAPAQAVPAELLAAVDVLVANEEELAVLVGQAGSLADRLAKLDVPTAIVTLGARGCCALVDGRIVLQPAFRVTATDTTAAGDTFCGTLAAALARGDALAAALAAASAAAALATTRPGAQSSIPARAEVKAFMAVAAAESHTHAALADYCSASGLTS</sequence>
<evidence type="ECO:0000313" key="11">
    <source>
        <dbReference type="EMBL" id="TRW16817.1"/>
    </source>
</evidence>
<feature type="binding site" evidence="9">
    <location>
        <position position="238"/>
    </location>
    <ligand>
        <name>K(+)</name>
        <dbReference type="ChEBI" id="CHEBI:29103"/>
    </ligand>
</feature>
<feature type="binding site" evidence="9">
    <location>
        <begin position="43"/>
        <end position="47"/>
    </location>
    <ligand>
        <name>substrate</name>
    </ligand>
</feature>
<keyword evidence="5 9" id="KW-0067">ATP-binding</keyword>
<feature type="binding site" evidence="9">
    <location>
        <begin position="243"/>
        <end position="244"/>
    </location>
    <ligand>
        <name>ATP</name>
        <dbReference type="ChEBI" id="CHEBI:30616"/>
    </ligand>
</feature>
<comment type="subunit">
    <text evidence="9">Homodimer.</text>
</comment>
<keyword evidence="3 9" id="KW-0547">Nucleotide-binding</keyword>
<gene>
    <name evidence="9" type="primary">rbsK</name>
    <name evidence="11" type="ORF">FMM06_00995</name>
</gene>
<evidence type="ECO:0000256" key="5">
    <source>
        <dbReference type="ARBA" id="ARBA00022840"/>
    </source>
</evidence>
<keyword evidence="8 9" id="KW-0119">Carbohydrate metabolism</keyword>
<keyword evidence="7 9" id="KW-0630">Potassium</keyword>
<feature type="binding site" evidence="9">
    <location>
        <position position="274"/>
    </location>
    <ligand>
        <name>K(+)</name>
        <dbReference type="ChEBI" id="CHEBI:29103"/>
    </ligand>
</feature>
<dbReference type="GO" id="GO:0005829">
    <property type="term" value="C:cytosol"/>
    <property type="evidence" value="ECO:0007669"/>
    <property type="project" value="TreeGrafter"/>
</dbReference>
<dbReference type="Gene3D" id="3.40.1190.20">
    <property type="match status" value="1"/>
</dbReference>
<dbReference type="InterPro" id="IPR002139">
    <property type="entry name" value="Ribo/fructo_kinase"/>
</dbReference>
<keyword evidence="12" id="KW-1185">Reference proteome</keyword>
<dbReference type="SUPFAM" id="SSF53613">
    <property type="entry name" value="Ribokinase-like"/>
    <property type="match status" value="1"/>
</dbReference>
<keyword evidence="1 9" id="KW-0808">Transferase</keyword>
<feature type="binding site" evidence="9">
    <location>
        <position position="283"/>
    </location>
    <ligand>
        <name>K(+)</name>
        <dbReference type="ChEBI" id="CHEBI:29103"/>
    </ligand>
</feature>
<feature type="binding site" evidence="9">
    <location>
        <position position="244"/>
    </location>
    <ligand>
        <name>substrate</name>
    </ligand>
</feature>
<feature type="domain" description="Carbohydrate kinase PfkB" evidence="10">
    <location>
        <begin position="8"/>
        <end position="286"/>
    </location>
</feature>
<feature type="binding site" evidence="9">
    <location>
        <position position="183"/>
    </location>
    <ligand>
        <name>ATP</name>
        <dbReference type="ChEBI" id="CHEBI:30616"/>
    </ligand>
</feature>
<comment type="activity regulation">
    <text evidence="9">Activated by a monovalent cation that binds near, but not in, the active site. The most likely occupant of the site in vivo is potassium. Ion binding induces a conformational change that may alter substrate affinity.</text>
</comment>
<dbReference type="InterPro" id="IPR011611">
    <property type="entry name" value="PfkB_dom"/>
</dbReference>
<evidence type="ECO:0000256" key="6">
    <source>
        <dbReference type="ARBA" id="ARBA00022842"/>
    </source>
</evidence>
<feature type="binding site" evidence="9">
    <location>
        <position position="139"/>
    </location>
    <ligand>
        <name>substrate</name>
    </ligand>
</feature>
<evidence type="ECO:0000256" key="8">
    <source>
        <dbReference type="ARBA" id="ARBA00023277"/>
    </source>
</evidence>
<comment type="catalytic activity">
    <reaction evidence="9">
        <text>D-ribose + ATP = D-ribose 5-phosphate + ADP + H(+)</text>
        <dbReference type="Rhea" id="RHEA:13697"/>
        <dbReference type="ChEBI" id="CHEBI:15378"/>
        <dbReference type="ChEBI" id="CHEBI:30616"/>
        <dbReference type="ChEBI" id="CHEBI:47013"/>
        <dbReference type="ChEBI" id="CHEBI:78346"/>
        <dbReference type="ChEBI" id="CHEBI:456216"/>
        <dbReference type="EC" id="2.7.1.15"/>
    </reaction>
</comment>
<protein>
    <recommendedName>
        <fullName evidence="9">Ribokinase</fullName>
        <shortName evidence="9">RK</shortName>
        <ecNumber evidence="9">2.7.1.15</ecNumber>
    </recommendedName>
</protein>
<dbReference type="EMBL" id="VJWA01000001">
    <property type="protein sequence ID" value="TRW16817.1"/>
    <property type="molecule type" value="Genomic_DNA"/>
</dbReference>
<dbReference type="HAMAP" id="MF_01987">
    <property type="entry name" value="Ribokinase"/>
    <property type="match status" value="1"/>
</dbReference>
<evidence type="ECO:0000313" key="12">
    <source>
        <dbReference type="Proteomes" id="UP000317894"/>
    </source>
</evidence>
<dbReference type="PANTHER" id="PTHR10584">
    <property type="entry name" value="SUGAR KINASE"/>
    <property type="match status" value="1"/>
</dbReference>
<dbReference type="UniPathway" id="UPA00916">
    <property type="reaction ID" value="UER00889"/>
</dbReference>
<keyword evidence="4 9" id="KW-0418">Kinase</keyword>
<dbReference type="PRINTS" id="PR00990">
    <property type="entry name" value="RIBOKINASE"/>
</dbReference>
<dbReference type="Pfam" id="PF00294">
    <property type="entry name" value="PfkB"/>
    <property type="match status" value="1"/>
</dbReference>
<keyword evidence="2 9" id="KW-0479">Metal-binding</keyword>
<proteinExistence type="inferred from homology"/>
<evidence type="ECO:0000256" key="2">
    <source>
        <dbReference type="ARBA" id="ARBA00022723"/>
    </source>
</evidence>
<dbReference type="InterPro" id="IPR011877">
    <property type="entry name" value="Ribokinase"/>
</dbReference>
<organism evidence="11 12">
    <name type="scientific">Glacieibacterium frigidum</name>
    <dbReference type="NCBI Taxonomy" id="2593303"/>
    <lineage>
        <taxon>Bacteria</taxon>
        <taxon>Pseudomonadati</taxon>
        <taxon>Pseudomonadota</taxon>
        <taxon>Alphaproteobacteria</taxon>
        <taxon>Sphingomonadales</taxon>
        <taxon>Sphingosinicellaceae</taxon>
        <taxon>Glacieibacterium</taxon>
    </lineage>
</organism>
<evidence type="ECO:0000259" key="10">
    <source>
        <dbReference type="Pfam" id="PF00294"/>
    </source>
</evidence>
<dbReference type="GO" id="GO:0019303">
    <property type="term" value="P:D-ribose catabolic process"/>
    <property type="evidence" value="ECO:0007669"/>
    <property type="project" value="UniProtKB-UniRule"/>
</dbReference>
<feature type="active site" description="Proton acceptor" evidence="9">
    <location>
        <position position="244"/>
    </location>
</feature>
<comment type="similarity">
    <text evidence="9">Belongs to the carbohydrate kinase PfkB family. Ribokinase subfamily.</text>
</comment>
<comment type="caution">
    <text evidence="11">The sequence shown here is derived from an EMBL/GenBank/DDBJ whole genome shotgun (WGS) entry which is preliminary data.</text>
</comment>
<comment type="cofactor">
    <cofactor evidence="9">
        <name>Mg(2+)</name>
        <dbReference type="ChEBI" id="CHEBI:18420"/>
    </cofactor>
    <text evidence="9">Requires a divalent cation, most likely magnesium in vivo, as an electrophilic catalyst to aid phosphoryl group transfer. It is the chelate of the metal and the nucleotide that is the actual substrate.</text>
</comment>
<dbReference type="OrthoDB" id="9775849at2"/>
<comment type="caution">
    <text evidence="9">Lacks conserved residue(s) required for the propagation of feature annotation.</text>
</comment>
<reference evidence="11 12" key="1">
    <citation type="submission" date="2019-07" db="EMBL/GenBank/DDBJ databases">
        <title>Novel species isolated from glacier.</title>
        <authorList>
            <person name="Liu Q."/>
            <person name="Xin Y.-H."/>
        </authorList>
    </citation>
    <scope>NUCLEOTIDE SEQUENCE [LARGE SCALE GENOMIC DNA]</scope>
    <source>
        <strain evidence="11 12">LB1R16</strain>
    </source>
</reference>
<dbReference type="InterPro" id="IPR029056">
    <property type="entry name" value="Ribokinase-like"/>
</dbReference>
<dbReference type="AlphaFoldDB" id="A0A552UF05"/>
<feature type="binding site" evidence="9">
    <location>
        <position position="240"/>
    </location>
    <ligand>
        <name>K(+)</name>
        <dbReference type="ChEBI" id="CHEBI:29103"/>
    </ligand>
</feature>
<dbReference type="GO" id="GO:0005524">
    <property type="term" value="F:ATP binding"/>
    <property type="evidence" value="ECO:0007669"/>
    <property type="project" value="UniProtKB-UniRule"/>
</dbReference>
<name>A0A552UF05_9SPHN</name>
<dbReference type="EC" id="2.7.1.15" evidence="9"/>
<dbReference type="GO" id="GO:0046872">
    <property type="term" value="F:metal ion binding"/>
    <property type="evidence" value="ECO:0007669"/>
    <property type="project" value="UniProtKB-KW"/>
</dbReference>
<dbReference type="Proteomes" id="UP000317894">
    <property type="component" value="Unassembled WGS sequence"/>
</dbReference>